<protein>
    <submittedName>
        <fullName evidence="2">Uncharacterized protein</fullName>
    </submittedName>
</protein>
<proteinExistence type="predicted"/>
<dbReference type="Proteomes" id="UP000770629">
    <property type="component" value="Unassembled WGS sequence"/>
</dbReference>
<keyword evidence="3" id="KW-1185">Reference proteome</keyword>
<accession>A0ABS7IBY1</accession>
<gene>
    <name evidence="2" type="ORF">HJB60_09285</name>
</gene>
<feature type="region of interest" description="Disordered" evidence="1">
    <location>
        <begin position="1"/>
        <end position="42"/>
    </location>
</feature>
<dbReference type="RefSeq" id="WP_221119247.1">
    <property type="nucleotide sequence ID" value="NZ_JABDYF010000003.1"/>
</dbReference>
<evidence type="ECO:0000313" key="2">
    <source>
        <dbReference type="EMBL" id="MBX5089363.1"/>
    </source>
</evidence>
<evidence type="ECO:0000256" key="1">
    <source>
        <dbReference type="SAM" id="MobiDB-lite"/>
    </source>
</evidence>
<organism evidence="2 3">
    <name type="scientific">Rhizobium lentis</name>
    <dbReference type="NCBI Taxonomy" id="1138194"/>
    <lineage>
        <taxon>Bacteria</taxon>
        <taxon>Pseudomonadati</taxon>
        <taxon>Pseudomonadota</taxon>
        <taxon>Alphaproteobacteria</taxon>
        <taxon>Hyphomicrobiales</taxon>
        <taxon>Rhizobiaceae</taxon>
        <taxon>Rhizobium/Agrobacterium group</taxon>
        <taxon>Rhizobium</taxon>
    </lineage>
</organism>
<name>A0ABS7IBY1_9HYPH</name>
<reference evidence="2 3" key="1">
    <citation type="submission" date="2020-04" db="EMBL/GenBank/DDBJ databases">
        <title>Global-level population genomics: horizontal gene transfer, symbiosis and evolution in Rhizobia.</title>
        <authorList>
            <person name="Gai Y."/>
        </authorList>
    </citation>
    <scope>NUCLEOTIDE SEQUENCE [LARGE SCALE GENOMIC DNA]</scope>
    <source>
        <strain evidence="2 3">BLR33</strain>
    </source>
</reference>
<feature type="compositionally biased region" description="Basic residues" evidence="1">
    <location>
        <begin position="1"/>
        <end position="21"/>
    </location>
</feature>
<sequence length="216" mass="24400">MGGKSLKIKQKGNKGAGRPRKQNVERYPSGDVKRSETQKEAMSVAIDARRRIDGWDEKTSDDIVKSQFAGYTLGRIFLDGRITEEQRKAGDEYAEIHARYRRLVGLPAPSARAQSLFSIKGHDGEENETITQKARKASNMMMEVEGILLRCVDGPQVKQTVFNTAVMDHDHLRGMSEQQMLWLRRGLNALKDRKQLPTHGKSVMCWDIPISDCASR</sequence>
<comment type="caution">
    <text evidence="2">The sequence shown here is derived from an EMBL/GenBank/DDBJ whole genome shotgun (WGS) entry which is preliminary data.</text>
</comment>
<dbReference type="EMBL" id="JABDYF010000003">
    <property type="protein sequence ID" value="MBX5089363.1"/>
    <property type="molecule type" value="Genomic_DNA"/>
</dbReference>
<evidence type="ECO:0000313" key="3">
    <source>
        <dbReference type="Proteomes" id="UP000770629"/>
    </source>
</evidence>